<name>A0AA88AC04_FICCA</name>
<proteinExistence type="predicted"/>
<evidence type="ECO:0000313" key="2">
    <source>
        <dbReference type="Proteomes" id="UP001187192"/>
    </source>
</evidence>
<reference evidence="1" key="1">
    <citation type="submission" date="2023-07" db="EMBL/GenBank/DDBJ databases">
        <title>draft genome sequence of fig (Ficus carica).</title>
        <authorList>
            <person name="Takahashi T."/>
            <person name="Nishimura K."/>
        </authorList>
    </citation>
    <scope>NUCLEOTIDE SEQUENCE</scope>
</reference>
<comment type="caution">
    <text evidence="1">The sequence shown here is derived from an EMBL/GenBank/DDBJ whole genome shotgun (WGS) entry which is preliminary data.</text>
</comment>
<dbReference type="EMBL" id="BTGU01000015">
    <property type="protein sequence ID" value="GMN43063.1"/>
    <property type="molecule type" value="Genomic_DNA"/>
</dbReference>
<evidence type="ECO:0000313" key="1">
    <source>
        <dbReference type="EMBL" id="GMN43063.1"/>
    </source>
</evidence>
<dbReference type="AlphaFoldDB" id="A0AA88AC04"/>
<keyword evidence="2" id="KW-1185">Reference proteome</keyword>
<sequence length="82" mass="8836">MEIKIAMTTRSRYPNLPPAMRLQWPSFLASTALFEIGQSCKDGGGATSSMFFVTADCCRLLLYAGTAMRSAAAFSVSGCSVW</sequence>
<protein>
    <submittedName>
        <fullName evidence="1">Uncharacterized protein</fullName>
    </submittedName>
</protein>
<accession>A0AA88AC04</accession>
<organism evidence="1 2">
    <name type="scientific">Ficus carica</name>
    <name type="common">Common fig</name>
    <dbReference type="NCBI Taxonomy" id="3494"/>
    <lineage>
        <taxon>Eukaryota</taxon>
        <taxon>Viridiplantae</taxon>
        <taxon>Streptophyta</taxon>
        <taxon>Embryophyta</taxon>
        <taxon>Tracheophyta</taxon>
        <taxon>Spermatophyta</taxon>
        <taxon>Magnoliopsida</taxon>
        <taxon>eudicotyledons</taxon>
        <taxon>Gunneridae</taxon>
        <taxon>Pentapetalae</taxon>
        <taxon>rosids</taxon>
        <taxon>fabids</taxon>
        <taxon>Rosales</taxon>
        <taxon>Moraceae</taxon>
        <taxon>Ficeae</taxon>
        <taxon>Ficus</taxon>
    </lineage>
</organism>
<gene>
    <name evidence="1" type="ORF">TIFTF001_012268</name>
</gene>
<dbReference type="Proteomes" id="UP001187192">
    <property type="component" value="Unassembled WGS sequence"/>
</dbReference>